<feature type="chain" id="PRO_5042028594" description="Temptin Cys/Cys disulfide domain-containing protein" evidence="1">
    <location>
        <begin position="22"/>
        <end position="172"/>
    </location>
</feature>
<keyword evidence="1" id="KW-0732">Signal</keyword>
<sequence length="172" mass="16663">MKVLSIASIAVIASFGLSADAKPTFVSLIPNGDGVSGVAALGHKQSSGGGALNDFGEAFSNAGLKWTVELCKADSDGDGQTNGQELGDPCCEWTKGGQTRYSTGVSHPGDATSKADPSLWASIVCGGASSQNSTAGASPSTASTPAPSSSATAASGAVLAAAATIASTLVLA</sequence>
<dbReference type="Proteomes" id="UP001209570">
    <property type="component" value="Unassembled WGS sequence"/>
</dbReference>
<reference evidence="3" key="1">
    <citation type="submission" date="2021-12" db="EMBL/GenBank/DDBJ databases">
        <title>Prjna785345.</title>
        <authorList>
            <person name="Rujirawat T."/>
            <person name="Krajaejun T."/>
        </authorList>
    </citation>
    <scope>NUCLEOTIDE SEQUENCE</scope>
    <source>
        <strain evidence="3">Pi057C3</strain>
    </source>
</reference>
<dbReference type="EMBL" id="JAKCXM010000151">
    <property type="protein sequence ID" value="KAJ0400578.1"/>
    <property type="molecule type" value="Genomic_DNA"/>
</dbReference>
<dbReference type="InterPro" id="IPR057626">
    <property type="entry name" value="S-S_Temptin"/>
</dbReference>
<evidence type="ECO:0000256" key="1">
    <source>
        <dbReference type="SAM" id="SignalP"/>
    </source>
</evidence>
<evidence type="ECO:0000313" key="3">
    <source>
        <dbReference type="EMBL" id="KAJ0400578.1"/>
    </source>
</evidence>
<dbReference type="PANTHER" id="PTHR34737:SF2">
    <property type="entry name" value="EF-HAND DOMAIN-CONTAINING PROTEIN"/>
    <property type="match status" value="1"/>
</dbReference>
<protein>
    <recommendedName>
        <fullName evidence="2">Temptin Cys/Cys disulfide domain-containing protein</fullName>
    </recommendedName>
</protein>
<accession>A0AAD5M153</accession>
<name>A0AAD5M153_PYTIN</name>
<keyword evidence="4" id="KW-1185">Reference proteome</keyword>
<dbReference type="InterPro" id="IPR055313">
    <property type="entry name" value="Temptin-like"/>
</dbReference>
<feature type="signal peptide" evidence="1">
    <location>
        <begin position="1"/>
        <end position="21"/>
    </location>
</feature>
<dbReference type="AlphaFoldDB" id="A0AAD5M153"/>
<proteinExistence type="predicted"/>
<evidence type="ECO:0000259" key="2">
    <source>
        <dbReference type="Pfam" id="PF24784"/>
    </source>
</evidence>
<comment type="caution">
    <text evidence="3">The sequence shown here is derived from an EMBL/GenBank/DDBJ whole genome shotgun (WGS) entry which is preliminary data.</text>
</comment>
<dbReference type="Pfam" id="PF24784">
    <property type="entry name" value="Temptin_C"/>
    <property type="match status" value="1"/>
</dbReference>
<evidence type="ECO:0000313" key="4">
    <source>
        <dbReference type="Proteomes" id="UP001209570"/>
    </source>
</evidence>
<feature type="domain" description="Temptin Cys/Cys disulfide" evidence="2">
    <location>
        <begin position="20"/>
        <end position="110"/>
    </location>
</feature>
<organism evidence="3 4">
    <name type="scientific">Pythium insidiosum</name>
    <name type="common">Pythiosis disease agent</name>
    <dbReference type="NCBI Taxonomy" id="114742"/>
    <lineage>
        <taxon>Eukaryota</taxon>
        <taxon>Sar</taxon>
        <taxon>Stramenopiles</taxon>
        <taxon>Oomycota</taxon>
        <taxon>Peronosporomycetes</taxon>
        <taxon>Pythiales</taxon>
        <taxon>Pythiaceae</taxon>
        <taxon>Pythium</taxon>
    </lineage>
</organism>
<dbReference type="PANTHER" id="PTHR34737">
    <property type="entry name" value="EF-HAND DOMAIN-CONTAINING PROTEIN"/>
    <property type="match status" value="1"/>
</dbReference>
<gene>
    <name evidence="3" type="ORF">P43SY_009496</name>
</gene>